<dbReference type="AlphaFoldDB" id="A0A8J2PPH0"/>
<comment type="caution">
    <text evidence="2">The sequence shown here is derived from an EMBL/GenBank/DDBJ whole genome shotgun (WGS) entry which is preliminary data.</text>
</comment>
<protein>
    <submittedName>
        <fullName evidence="2">Uncharacterized protein</fullName>
    </submittedName>
</protein>
<feature type="compositionally biased region" description="Gly residues" evidence="1">
    <location>
        <begin position="328"/>
        <end position="337"/>
    </location>
</feature>
<accession>A0A8J2PPH0</accession>
<gene>
    <name evidence="2" type="ORF">AFUS01_LOCUS38657</name>
</gene>
<evidence type="ECO:0000313" key="3">
    <source>
        <dbReference type="Proteomes" id="UP000708208"/>
    </source>
</evidence>
<dbReference type="EMBL" id="CAJVCH010548674">
    <property type="protein sequence ID" value="CAG7828749.1"/>
    <property type="molecule type" value="Genomic_DNA"/>
</dbReference>
<reference evidence="2" key="1">
    <citation type="submission" date="2021-06" db="EMBL/GenBank/DDBJ databases">
        <authorList>
            <person name="Hodson N. C."/>
            <person name="Mongue J. A."/>
            <person name="Jaron S. K."/>
        </authorList>
    </citation>
    <scope>NUCLEOTIDE SEQUENCE</scope>
</reference>
<evidence type="ECO:0000256" key="1">
    <source>
        <dbReference type="SAM" id="MobiDB-lite"/>
    </source>
</evidence>
<sequence length="337" mass="37768">VDFDLNLDDLVHGTSTSPDLAIAGGQHQSEKSTDFMVVKKKDGYKKKFIIKNSADQVEEPTLALELDGILNQTRINHERQKRQSDATTEVVGLRLNQAAMNGGEYNTLKRGARSVNNRAKRSINFSFSKFFDVTPKNFFRTRRRLQVPKYGPPGYTAPPVVYSSAPIHTAPPIVYSAQHVHTAPPVVYTSPAVWLLRNFVTMTQRLFNAINYNYDLARRFLLSLPIQSSSILPRVVVTNPRGVTCADVCDPEGGVGYGTIGICTEKFCKCDFSTWQFTRYDCPRDCVFDPLRLVCDYPQNTILCSDDDDADDNIDDDGFNSYNNDWQGQGGYGGYSK</sequence>
<dbReference type="Proteomes" id="UP000708208">
    <property type="component" value="Unassembled WGS sequence"/>
</dbReference>
<keyword evidence="3" id="KW-1185">Reference proteome</keyword>
<feature type="region of interest" description="Disordered" evidence="1">
    <location>
        <begin position="315"/>
        <end position="337"/>
    </location>
</feature>
<evidence type="ECO:0000313" key="2">
    <source>
        <dbReference type="EMBL" id="CAG7828749.1"/>
    </source>
</evidence>
<name>A0A8J2PPH0_9HEXA</name>
<organism evidence="2 3">
    <name type="scientific">Allacma fusca</name>
    <dbReference type="NCBI Taxonomy" id="39272"/>
    <lineage>
        <taxon>Eukaryota</taxon>
        <taxon>Metazoa</taxon>
        <taxon>Ecdysozoa</taxon>
        <taxon>Arthropoda</taxon>
        <taxon>Hexapoda</taxon>
        <taxon>Collembola</taxon>
        <taxon>Symphypleona</taxon>
        <taxon>Sminthuridae</taxon>
        <taxon>Allacma</taxon>
    </lineage>
</organism>
<proteinExistence type="predicted"/>
<feature type="non-terminal residue" evidence="2">
    <location>
        <position position="1"/>
    </location>
</feature>